<comment type="similarity">
    <text evidence="1 2">Belongs to the small heat shock protein (HSP20) family.</text>
</comment>
<dbReference type="AlphaFoldDB" id="A0A7C0Y925"/>
<dbReference type="SUPFAM" id="SSF49764">
    <property type="entry name" value="HSP20-like chaperones"/>
    <property type="match status" value="1"/>
</dbReference>
<sequence length="147" mass="17308">MAIVRWDPFRELNLLRSQMDRIFEDLLGREKEEWTKASWHPPVDIYETENEIILKAELPGVDQKDLEIKVEDDTLILKGEKKVERDAKTENFLRAERVYGTFQRTFSLPQTVDKEKIKATLKNGILTLTLPKREEVKPKQITVQVEE</sequence>
<reference evidence="5" key="1">
    <citation type="journal article" date="2020" name="mSystems">
        <title>Genome- and Community-Level Interaction Insights into Carbon Utilization and Element Cycling Functions of Hydrothermarchaeota in Hydrothermal Sediment.</title>
        <authorList>
            <person name="Zhou Z."/>
            <person name="Liu Y."/>
            <person name="Xu W."/>
            <person name="Pan J."/>
            <person name="Luo Z.H."/>
            <person name="Li M."/>
        </authorList>
    </citation>
    <scope>NUCLEOTIDE SEQUENCE [LARGE SCALE GENOMIC DNA]</scope>
    <source>
        <strain evidence="5">HyVt-115</strain>
    </source>
</reference>
<evidence type="ECO:0000259" key="4">
    <source>
        <dbReference type="PROSITE" id="PS51203"/>
    </source>
</evidence>
<dbReference type="InterPro" id="IPR008978">
    <property type="entry name" value="HSP20-like_chaperone"/>
</dbReference>
<evidence type="ECO:0000259" key="3">
    <source>
        <dbReference type="PROSITE" id="PS01031"/>
    </source>
</evidence>
<dbReference type="Pfam" id="PF00011">
    <property type="entry name" value="HSP20"/>
    <property type="match status" value="1"/>
</dbReference>
<dbReference type="CDD" id="cd06464">
    <property type="entry name" value="ACD_sHsps-like"/>
    <property type="match status" value="1"/>
</dbReference>
<evidence type="ECO:0000313" key="5">
    <source>
        <dbReference type="EMBL" id="HDD53609.1"/>
    </source>
</evidence>
<dbReference type="Gene3D" id="2.60.40.790">
    <property type="match status" value="1"/>
</dbReference>
<gene>
    <name evidence="5" type="ORF">ENF32_06045</name>
</gene>
<dbReference type="EMBL" id="DQWS01000228">
    <property type="protein sequence ID" value="HDD53609.1"/>
    <property type="molecule type" value="Genomic_DNA"/>
</dbReference>
<proteinExistence type="inferred from homology"/>
<evidence type="ECO:0000256" key="2">
    <source>
        <dbReference type="RuleBase" id="RU003616"/>
    </source>
</evidence>
<dbReference type="PROSITE" id="PS01031">
    <property type="entry name" value="SHSP"/>
    <property type="match status" value="1"/>
</dbReference>
<dbReference type="Proteomes" id="UP000885690">
    <property type="component" value="Unassembled WGS sequence"/>
</dbReference>
<dbReference type="InterPro" id="IPR031107">
    <property type="entry name" value="Small_HSP"/>
</dbReference>
<feature type="domain" description="SHSP" evidence="3">
    <location>
        <begin position="34"/>
        <end position="146"/>
    </location>
</feature>
<dbReference type="PANTHER" id="PTHR11527">
    <property type="entry name" value="HEAT-SHOCK PROTEIN 20 FAMILY MEMBER"/>
    <property type="match status" value="1"/>
</dbReference>
<dbReference type="PROSITE" id="PS51203">
    <property type="entry name" value="CS"/>
    <property type="match status" value="1"/>
</dbReference>
<dbReference type="InterPro" id="IPR002068">
    <property type="entry name" value="A-crystallin/Hsp20_dom"/>
</dbReference>
<protein>
    <submittedName>
        <fullName evidence="5">Hsp20/alpha crystallin family protein</fullName>
    </submittedName>
</protein>
<organism evidence="5">
    <name type="scientific">Thermosulfidibacter takaii</name>
    <dbReference type="NCBI Taxonomy" id="412593"/>
    <lineage>
        <taxon>Bacteria</taxon>
        <taxon>Pseudomonadati</taxon>
        <taxon>Thermosulfidibacterota</taxon>
        <taxon>Thermosulfidibacteria</taxon>
        <taxon>Thermosulfidibacterales</taxon>
        <taxon>Thermosulfidibacteraceae</taxon>
    </lineage>
</organism>
<comment type="caution">
    <text evidence="5">The sequence shown here is derived from an EMBL/GenBank/DDBJ whole genome shotgun (WGS) entry which is preliminary data.</text>
</comment>
<feature type="domain" description="CS" evidence="4">
    <location>
        <begin position="38"/>
        <end position="142"/>
    </location>
</feature>
<name>A0A7C0Y925_9BACT</name>
<dbReference type="InterPro" id="IPR007052">
    <property type="entry name" value="CS_dom"/>
</dbReference>
<accession>A0A7C0Y925</accession>
<evidence type="ECO:0000256" key="1">
    <source>
        <dbReference type="PROSITE-ProRule" id="PRU00285"/>
    </source>
</evidence>